<dbReference type="AlphaFoldDB" id="A0AAW0B883"/>
<accession>A0AAW0B883</accession>
<comment type="caution">
    <text evidence="2">The sequence shown here is derived from an EMBL/GenBank/DDBJ whole genome shotgun (WGS) entry which is preliminary data.</text>
</comment>
<feature type="transmembrane region" description="Helical" evidence="1">
    <location>
        <begin position="50"/>
        <end position="67"/>
    </location>
</feature>
<keyword evidence="1" id="KW-0472">Membrane</keyword>
<proteinExistence type="predicted"/>
<dbReference type="Proteomes" id="UP001383192">
    <property type="component" value="Unassembled WGS sequence"/>
</dbReference>
<name>A0AAW0B883_9AGAR</name>
<evidence type="ECO:0000256" key="1">
    <source>
        <dbReference type="SAM" id="Phobius"/>
    </source>
</evidence>
<evidence type="ECO:0000313" key="3">
    <source>
        <dbReference type="Proteomes" id="UP001383192"/>
    </source>
</evidence>
<keyword evidence="1" id="KW-1133">Transmembrane helix</keyword>
<keyword evidence="1" id="KW-0812">Transmembrane</keyword>
<evidence type="ECO:0000313" key="2">
    <source>
        <dbReference type="EMBL" id="KAK7021900.1"/>
    </source>
</evidence>
<keyword evidence="3" id="KW-1185">Reference proteome</keyword>
<dbReference type="EMBL" id="JAYKXP010000159">
    <property type="protein sequence ID" value="KAK7021900.1"/>
    <property type="molecule type" value="Genomic_DNA"/>
</dbReference>
<sequence length="253" mass="28216">MAPNNISPDLANLLALVFEWGVYGASLPFFGVTLHELFRREKGEKINKTLVFVALALWLLSTTTLVGDTTNTFLRFTTFRDVPDYFQQVAGRPAMILRGFAYMCITILADAVVVYRCFVVWRSSHWVVRSIPWLLWFGLIAAGVSCWVTLFTARPENAPSMYRLTRFTTAFFAASLVANLLSTGLLAYKIWRITDALSASNSTLRKLARVVIDSGVIYTASLVIALIVLLSGSNLYYVTTYIVRIPSPSSAFV</sequence>
<reference evidence="2 3" key="1">
    <citation type="submission" date="2024-01" db="EMBL/GenBank/DDBJ databases">
        <title>A draft genome for a cacao thread blight-causing isolate of Paramarasmius palmivorus.</title>
        <authorList>
            <person name="Baruah I.K."/>
            <person name="Bukari Y."/>
            <person name="Amoako-Attah I."/>
            <person name="Meinhardt L.W."/>
            <person name="Bailey B.A."/>
            <person name="Cohen S.P."/>
        </authorList>
    </citation>
    <scope>NUCLEOTIDE SEQUENCE [LARGE SCALE GENOMIC DNA]</scope>
    <source>
        <strain evidence="2 3">GH-12</strain>
    </source>
</reference>
<organism evidence="2 3">
    <name type="scientific">Paramarasmius palmivorus</name>
    <dbReference type="NCBI Taxonomy" id="297713"/>
    <lineage>
        <taxon>Eukaryota</taxon>
        <taxon>Fungi</taxon>
        <taxon>Dikarya</taxon>
        <taxon>Basidiomycota</taxon>
        <taxon>Agaricomycotina</taxon>
        <taxon>Agaricomycetes</taxon>
        <taxon>Agaricomycetidae</taxon>
        <taxon>Agaricales</taxon>
        <taxon>Marasmiineae</taxon>
        <taxon>Marasmiaceae</taxon>
        <taxon>Paramarasmius</taxon>
    </lineage>
</organism>
<gene>
    <name evidence="2" type="ORF">VNI00_017189</name>
</gene>
<feature type="transmembrane region" description="Helical" evidence="1">
    <location>
        <begin position="20"/>
        <end position="38"/>
    </location>
</feature>
<feature type="transmembrane region" description="Helical" evidence="1">
    <location>
        <begin position="133"/>
        <end position="150"/>
    </location>
</feature>
<feature type="transmembrane region" description="Helical" evidence="1">
    <location>
        <begin position="100"/>
        <end position="121"/>
    </location>
</feature>
<protein>
    <submittedName>
        <fullName evidence="2">Uncharacterized protein</fullName>
    </submittedName>
</protein>
<feature type="transmembrane region" description="Helical" evidence="1">
    <location>
        <begin position="170"/>
        <end position="190"/>
    </location>
</feature>
<feature type="transmembrane region" description="Helical" evidence="1">
    <location>
        <begin position="210"/>
        <end position="230"/>
    </location>
</feature>